<evidence type="ECO:0000313" key="2">
    <source>
        <dbReference type="Proteomes" id="UP000203811"/>
    </source>
</evidence>
<keyword evidence="2" id="KW-1185">Reference proteome</keyword>
<dbReference type="KEGG" id="vg:29066865"/>
<accession>A0A1B2ANZ7</accession>
<evidence type="ECO:0000313" key="1">
    <source>
        <dbReference type="EMBL" id="ANY29646.1"/>
    </source>
</evidence>
<reference evidence="1 2" key="1">
    <citation type="submission" date="2016-07" db="EMBL/GenBank/DDBJ databases">
        <title>Seven bacteriophages isolated from the microbial communities of the female bladder.</title>
        <authorList>
            <person name="Malki K."/>
            <person name="Sible E."/>
            <person name="Cooper A."/>
            <person name="Garretto A."/>
            <person name="Bruder K."/>
            <person name="Putonti C."/>
        </authorList>
    </citation>
    <scope>NUCLEOTIDE SEQUENCE [LARGE SCALE GENOMIC DNA]</scope>
</reference>
<sequence length="171" mass="19368">MKLLICDLDGVINGSSDARADLVPGIKTKSTFWAKWHKAHIREDLNMDMLPLLTMYKEQGFEIAYLTNRQRECWETTVEQLEVFPVGRLFMRHMLDDTPPPEFKACAVFKMVCYADVSELVIIEDCPKNIAAIRRACSDLVSKIYAINVAKFTCNQPIGCTIVNSSGRYGP</sequence>
<protein>
    <submittedName>
        <fullName evidence="1">Uncharacterized protein</fullName>
    </submittedName>
</protein>
<organism evidence="1 2">
    <name type="scientific">Escherichia phage Envy</name>
    <dbReference type="NCBI Taxonomy" id="1883200"/>
    <lineage>
        <taxon>Viruses</taxon>
        <taxon>Duplodnaviria</taxon>
        <taxon>Heunggongvirae</taxon>
        <taxon>Uroviricota</taxon>
        <taxon>Caudoviricetes</taxon>
        <taxon>Dhillonvirus</taxon>
        <taxon>Dhillonvirus envy</taxon>
    </lineage>
</organism>
<dbReference type="RefSeq" id="YP_009288138.1">
    <property type="nucleotide sequence ID" value="NC_031081.1"/>
</dbReference>
<dbReference type="InterPro" id="IPR023214">
    <property type="entry name" value="HAD_sf"/>
</dbReference>
<dbReference type="SUPFAM" id="SSF56784">
    <property type="entry name" value="HAD-like"/>
    <property type="match status" value="1"/>
</dbReference>
<dbReference type="GeneID" id="29066865"/>
<dbReference type="Gene3D" id="3.40.50.1000">
    <property type="entry name" value="HAD superfamily/HAD-like"/>
    <property type="match status" value="1"/>
</dbReference>
<dbReference type="InterPro" id="IPR036412">
    <property type="entry name" value="HAD-like_sf"/>
</dbReference>
<dbReference type="EMBL" id="KX534335">
    <property type="protein sequence ID" value="ANY29646.1"/>
    <property type="molecule type" value="Genomic_DNA"/>
</dbReference>
<dbReference type="OrthoDB" id="10379at10239"/>
<dbReference type="Proteomes" id="UP000203811">
    <property type="component" value="Segment"/>
</dbReference>
<name>A0A1B2ANZ7_9CAUD</name>
<proteinExistence type="predicted"/>